<keyword evidence="2" id="KW-1185">Reference proteome</keyword>
<name>A0A1R3G6A4_9ROSI</name>
<organism evidence="1 2">
    <name type="scientific">Corchorus olitorius</name>
    <dbReference type="NCBI Taxonomy" id="93759"/>
    <lineage>
        <taxon>Eukaryota</taxon>
        <taxon>Viridiplantae</taxon>
        <taxon>Streptophyta</taxon>
        <taxon>Embryophyta</taxon>
        <taxon>Tracheophyta</taxon>
        <taxon>Spermatophyta</taxon>
        <taxon>Magnoliopsida</taxon>
        <taxon>eudicotyledons</taxon>
        <taxon>Gunneridae</taxon>
        <taxon>Pentapetalae</taxon>
        <taxon>rosids</taxon>
        <taxon>malvids</taxon>
        <taxon>Malvales</taxon>
        <taxon>Malvaceae</taxon>
        <taxon>Grewioideae</taxon>
        <taxon>Apeibeae</taxon>
        <taxon>Corchorus</taxon>
    </lineage>
</organism>
<sequence length="97" mass="10956">MALREPKQSIKFCTLEGKGLVRYSPSLAPQIKTKNPTSNSGVLPRNHPLKIHIELHQLIIFSSMADSCHMLFLYNLLQQLMILVEQAEQAASTVKIR</sequence>
<evidence type="ECO:0000313" key="1">
    <source>
        <dbReference type="EMBL" id="OMO53550.1"/>
    </source>
</evidence>
<reference evidence="2" key="1">
    <citation type="submission" date="2013-09" db="EMBL/GenBank/DDBJ databases">
        <title>Corchorus olitorius genome sequencing.</title>
        <authorList>
            <person name="Alam M."/>
            <person name="Haque M.S."/>
            <person name="Islam M.S."/>
            <person name="Emdad E.M."/>
            <person name="Islam M.M."/>
            <person name="Ahmed B."/>
            <person name="Halim A."/>
            <person name="Hossen Q.M.M."/>
            <person name="Hossain M.Z."/>
            <person name="Ahmed R."/>
            <person name="Khan M.M."/>
            <person name="Islam R."/>
            <person name="Rashid M.M."/>
            <person name="Khan S.A."/>
            <person name="Rahman M.S."/>
            <person name="Alam M."/>
            <person name="Yahiya A.S."/>
            <person name="Khan M.S."/>
            <person name="Azam M.S."/>
            <person name="Haque T."/>
            <person name="Lashkar M.Z.H."/>
            <person name="Akhand A.I."/>
            <person name="Morshed G."/>
            <person name="Roy S."/>
            <person name="Uddin K.S."/>
            <person name="Rabeya T."/>
            <person name="Hossain A.S."/>
            <person name="Chowdhury A."/>
            <person name="Snigdha A.R."/>
            <person name="Mortoza M.S."/>
            <person name="Matin S.A."/>
            <person name="Hoque S.M.E."/>
            <person name="Islam M.K."/>
            <person name="Roy D.K."/>
            <person name="Haider R."/>
            <person name="Moosa M.M."/>
            <person name="Elias S.M."/>
            <person name="Hasan A.M."/>
            <person name="Jahan S."/>
            <person name="Shafiuddin M."/>
            <person name="Mahmood N."/>
            <person name="Shommy N.S."/>
        </authorList>
    </citation>
    <scope>NUCLEOTIDE SEQUENCE [LARGE SCALE GENOMIC DNA]</scope>
    <source>
        <strain evidence="2">cv. O-4</strain>
    </source>
</reference>
<protein>
    <submittedName>
        <fullName evidence="1">Rhodanese like protein</fullName>
    </submittedName>
</protein>
<gene>
    <name evidence="1" type="ORF">COLO4_36702</name>
</gene>
<evidence type="ECO:0000313" key="2">
    <source>
        <dbReference type="Proteomes" id="UP000187203"/>
    </source>
</evidence>
<dbReference type="AlphaFoldDB" id="A0A1R3G6A4"/>
<proteinExistence type="predicted"/>
<comment type="caution">
    <text evidence="1">The sequence shown here is derived from an EMBL/GenBank/DDBJ whole genome shotgun (WGS) entry which is preliminary data.</text>
</comment>
<dbReference type="EMBL" id="AWUE01023512">
    <property type="protein sequence ID" value="OMO53550.1"/>
    <property type="molecule type" value="Genomic_DNA"/>
</dbReference>
<dbReference type="Proteomes" id="UP000187203">
    <property type="component" value="Unassembled WGS sequence"/>
</dbReference>
<accession>A0A1R3G6A4</accession>